<evidence type="ECO:0000313" key="1">
    <source>
        <dbReference type="EMBL" id="GAA2009842.1"/>
    </source>
</evidence>
<keyword evidence="1" id="KW-0482">Metalloprotease</keyword>
<dbReference type="GO" id="GO:0008237">
    <property type="term" value="F:metallopeptidase activity"/>
    <property type="evidence" value="ECO:0007669"/>
    <property type="project" value="UniProtKB-KW"/>
</dbReference>
<dbReference type="PANTHER" id="PTHR39420:SF1">
    <property type="entry name" value="HYDROLASE"/>
    <property type="match status" value="1"/>
</dbReference>
<accession>A0ABP5EYW8</accession>
<dbReference type="Proteomes" id="UP001500755">
    <property type="component" value="Unassembled WGS sequence"/>
</dbReference>
<dbReference type="PANTHER" id="PTHR39420">
    <property type="match status" value="1"/>
</dbReference>
<dbReference type="SUPFAM" id="SSF55486">
    <property type="entry name" value="Metalloproteases ('zincins'), catalytic domain"/>
    <property type="match status" value="1"/>
</dbReference>
<reference evidence="2" key="1">
    <citation type="journal article" date="2019" name="Int. J. Syst. Evol. Microbiol.">
        <title>The Global Catalogue of Microorganisms (GCM) 10K type strain sequencing project: providing services to taxonomists for standard genome sequencing and annotation.</title>
        <authorList>
            <consortium name="The Broad Institute Genomics Platform"/>
            <consortium name="The Broad Institute Genome Sequencing Center for Infectious Disease"/>
            <person name="Wu L."/>
            <person name="Ma J."/>
        </authorList>
    </citation>
    <scope>NUCLEOTIDE SEQUENCE [LARGE SCALE GENOMIC DNA]</scope>
    <source>
        <strain evidence="2">JCM 14546</strain>
    </source>
</reference>
<sequence>MLVTGSSGRPAPSLRTALTARAATRTARELMPVSAVPDPEVARTLVADLRDAAATATDLVLDIMRLDPGTEDRARNTVAAGEIVVVDRLGWAGANARMFAGLLPEEARGGALGTVQAALARGAGTVTGAELGAALAFLGPRVLGQFDPFGAGRGADAGGAGRGESGAGRLLLVAPNVLEHERALAAKPRDFRLWVALHERTHQVQFAAAPWLRETLRSHTSALLAAGPDLDPARLDAVITLMSVLEGHADVVMDAVPRRTLPSGRRLRKAFDARRSDTSSGIARLLGSLLGLEGKLAQYTQGAEFVRAVVRERGHVGLRPLWDEPSCLPTAEELADPEQWLRRVPGSGA</sequence>
<keyword evidence="1" id="KW-0378">Hydrolase</keyword>
<proteinExistence type="predicted"/>
<dbReference type="EMBL" id="BAAANO010000020">
    <property type="protein sequence ID" value="GAA2009842.1"/>
    <property type="molecule type" value="Genomic_DNA"/>
</dbReference>
<gene>
    <name evidence="1" type="ORF">GCM10009755_20920</name>
</gene>
<name>A0ABP5EYW8_9MICO</name>
<protein>
    <submittedName>
        <fullName evidence="1">Zinc-dependent metalloprotease</fullName>
    </submittedName>
</protein>
<dbReference type="InterPro" id="IPR018766">
    <property type="entry name" value="Zinicin_2"/>
</dbReference>
<keyword evidence="2" id="KW-1185">Reference proteome</keyword>
<dbReference type="Gene3D" id="1.20.150.30">
    <property type="entry name" value="Zincin-like metallopeptidase, N-terminal domain"/>
    <property type="match status" value="1"/>
</dbReference>
<organism evidence="1 2">
    <name type="scientific">Brevibacterium samyangense</name>
    <dbReference type="NCBI Taxonomy" id="366888"/>
    <lineage>
        <taxon>Bacteria</taxon>
        <taxon>Bacillati</taxon>
        <taxon>Actinomycetota</taxon>
        <taxon>Actinomycetes</taxon>
        <taxon>Micrococcales</taxon>
        <taxon>Brevibacteriaceae</taxon>
        <taxon>Brevibacterium</taxon>
    </lineage>
</organism>
<evidence type="ECO:0000313" key="2">
    <source>
        <dbReference type="Proteomes" id="UP001500755"/>
    </source>
</evidence>
<dbReference type="Pfam" id="PF10103">
    <property type="entry name" value="Zincin_2"/>
    <property type="match status" value="2"/>
</dbReference>
<dbReference type="InterPro" id="IPR042271">
    <property type="entry name" value="Zinicin_2_N"/>
</dbReference>
<keyword evidence="1" id="KW-0645">Protease</keyword>
<comment type="caution">
    <text evidence="1">The sequence shown here is derived from an EMBL/GenBank/DDBJ whole genome shotgun (WGS) entry which is preliminary data.</text>
</comment>